<comment type="subcellular location">
    <subcellularLocation>
        <location evidence="1">Cell outer membrane</location>
    </subcellularLocation>
</comment>
<dbReference type="HOGENOM" id="CLU_012817_10_6_9"/>
<evidence type="ECO:0000256" key="5">
    <source>
        <dbReference type="ARBA" id="ARBA00022692"/>
    </source>
</evidence>
<sequence length="427" mass="49718">MKKRLIISAILISLLISGISYAAEKRFLSKKQVIDLALRQNQKLDKLRQDIKIAQAKLGGAKSAFYPNIGLNSSYTRFKEKQRLTMSKNKNSFAVGLNLQQPIFLGGQLWSTYQQMQNNLKVAKLKLQEEKKKIKYQVLEQYYNILKVKKMIEVTKQQLKRIKQYLEVAKVNLEVGIATKTDVLQAKVNYNQAQQRLLQVKNRLQLAKLALQNSLGISSQVKLKFNKELNWQPVDIVDNPYQYALKNRIQFDILKLQAKNLKLNLQRVRNKDKYPNLNLMINYQARDKEFTVKDGSLQLTLNLQYNLFDGGKDEAKIKEMTKSIDKFRISQQQIEDQIRLQVKQTILNLKEARQRIKLNKLNLQKAKENLEHTKLKFKEGMITSLEMLGAETTLKQVKTDYYQAIYDYNLAQAKLNMVLGKEEINND</sequence>
<dbReference type="RefSeq" id="WP_015327234.1">
    <property type="nucleotide sequence ID" value="NC_019978.1"/>
</dbReference>
<keyword evidence="5" id="KW-0812">Transmembrane</keyword>
<name>L0K921_HALHC</name>
<dbReference type="InterPro" id="IPR051906">
    <property type="entry name" value="TolC-like"/>
</dbReference>
<keyword evidence="4" id="KW-1134">Transmembrane beta strand</keyword>
<dbReference type="KEGG" id="hhl:Halha_1578"/>
<feature type="coiled-coil region" evidence="8">
    <location>
        <begin position="37"/>
        <end position="64"/>
    </location>
</feature>
<keyword evidence="8" id="KW-0175">Coiled coil</keyword>
<dbReference type="PANTHER" id="PTHR30026:SF20">
    <property type="entry name" value="OUTER MEMBRANE PROTEIN TOLC"/>
    <property type="match status" value="1"/>
</dbReference>
<protein>
    <submittedName>
        <fullName evidence="9">Outer membrane protein</fullName>
    </submittedName>
</protein>
<dbReference type="Proteomes" id="UP000010880">
    <property type="component" value="Chromosome"/>
</dbReference>
<dbReference type="AlphaFoldDB" id="L0K921"/>
<keyword evidence="6" id="KW-0472">Membrane</keyword>
<evidence type="ECO:0000256" key="8">
    <source>
        <dbReference type="SAM" id="Coils"/>
    </source>
</evidence>
<keyword evidence="3" id="KW-0813">Transport</keyword>
<keyword evidence="10" id="KW-1185">Reference proteome</keyword>
<dbReference type="GO" id="GO:0015562">
    <property type="term" value="F:efflux transmembrane transporter activity"/>
    <property type="evidence" value="ECO:0007669"/>
    <property type="project" value="InterPro"/>
</dbReference>
<evidence type="ECO:0000256" key="7">
    <source>
        <dbReference type="ARBA" id="ARBA00023237"/>
    </source>
</evidence>
<dbReference type="PANTHER" id="PTHR30026">
    <property type="entry name" value="OUTER MEMBRANE PROTEIN TOLC"/>
    <property type="match status" value="1"/>
</dbReference>
<comment type="similarity">
    <text evidence="2">Belongs to the outer membrane factor (OMF) (TC 1.B.17) family.</text>
</comment>
<evidence type="ECO:0000256" key="6">
    <source>
        <dbReference type="ARBA" id="ARBA00023136"/>
    </source>
</evidence>
<evidence type="ECO:0000256" key="3">
    <source>
        <dbReference type="ARBA" id="ARBA00022448"/>
    </source>
</evidence>
<evidence type="ECO:0000256" key="1">
    <source>
        <dbReference type="ARBA" id="ARBA00004442"/>
    </source>
</evidence>
<dbReference type="Pfam" id="PF02321">
    <property type="entry name" value="OEP"/>
    <property type="match status" value="2"/>
</dbReference>
<feature type="coiled-coil region" evidence="8">
    <location>
        <begin position="183"/>
        <end position="210"/>
    </location>
</feature>
<keyword evidence="7" id="KW-0998">Cell outer membrane</keyword>
<dbReference type="GO" id="GO:0015288">
    <property type="term" value="F:porin activity"/>
    <property type="evidence" value="ECO:0007669"/>
    <property type="project" value="TreeGrafter"/>
</dbReference>
<dbReference type="SUPFAM" id="SSF56954">
    <property type="entry name" value="Outer membrane efflux proteins (OEP)"/>
    <property type="match status" value="1"/>
</dbReference>
<evidence type="ECO:0000256" key="4">
    <source>
        <dbReference type="ARBA" id="ARBA00022452"/>
    </source>
</evidence>
<accession>L0K921</accession>
<evidence type="ECO:0000313" key="10">
    <source>
        <dbReference type="Proteomes" id="UP000010880"/>
    </source>
</evidence>
<reference evidence="10" key="1">
    <citation type="submission" date="2012-02" db="EMBL/GenBank/DDBJ databases">
        <title>The complete genome of Halobacteroides halobius DSM 5150.</title>
        <authorList>
            <person name="Lucas S."/>
            <person name="Copeland A."/>
            <person name="Lapidus A."/>
            <person name="Glavina del Rio T."/>
            <person name="Dalin E."/>
            <person name="Tice H."/>
            <person name="Bruce D."/>
            <person name="Goodwin L."/>
            <person name="Pitluck S."/>
            <person name="Peters L."/>
            <person name="Mikhailova N."/>
            <person name="Gu W."/>
            <person name="Kyrpides N."/>
            <person name="Mavromatis K."/>
            <person name="Ivanova N."/>
            <person name="Brettin T."/>
            <person name="Detter J.C."/>
            <person name="Han C."/>
            <person name="Larimer F."/>
            <person name="Land M."/>
            <person name="Hauser L."/>
            <person name="Markowitz V."/>
            <person name="Cheng J.-F."/>
            <person name="Hugenholtz P."/>
            <person name="Woyke T."/>
            <person name="Wu D."/>
            <person name="Tindall B."/>
            <person name="Pomrenke H."/>
            <person name="Brambilla E."/>
            <person name="Klenk H.-P."/>
            <person name="Eisen J.A."/>
        </authorList>
    </citation>
    <scope>NUCLEOTIDE SEQUENCE [LARGE SCALE GENOMIC DNA]</scope>
    <source>
        <strain evidence="10">ATCC 35273 / DSM 5150 / MD-1</strain>
    </source>
</reference>
<dbReference type="GO" id="GO:0009279">
    <property type="term" value="C:cell outer membrane"/>
    <property type="evidence" value="ECO:0007669"/>
    <property type="project" value="UniProtKB-SubCell"/>
</dbReference>
<dbReference type="GO" id="GO:1990281">
    <property type="term" value="C:efflux pump complex"/>
    <property type="evidence" value="ECO:0007669"/>
    <property type="project" value="TreeGrafter"/>
</dbReference>
<evidence type="ECO:0000313" key="9">
    <source>
        <dbReference type="EMBL" id="AGB41516.1"/>
    </source>
</evidence>
<evidence type="ECO:0000256" key="2">
    <source>
        <dbReference type="ARBA" id="ARBA00007613"/>
    </source>
</evidence>
<dbReference type="EMBL" id="CP003359">
    <property type="protein sequence ID" value="AGB41516.1"/>
    <property type="molecule type" value="Genomic_DNA"/>
</dbReference>
<dbReference type="eggNOG" id="COG1538">
    <property type="taxonomic scope" value="Bacteria"/>
</dbReference>
<organism evidence="9 10">
    <name type="scientific">Halobacteroides halobius (strain ATCC 35273 / DSM 5150 / MD-1)</name>
    <dbReference type="NCBI Taxonomy" id="748449"/>
    <lineage>
        <taxon>Bacteria</taxon>
        <taxon>Bacillati</taxon>
        <taxon>Bacillota</taxon>
        <taxon>Clostridia</taxon>
        <taxon>Halanaerobiales</taxon>
        <taxon>Halobacteroidaceae</taxon>
        <taxon>Halobacteroides</taxon>
    </lineage>
</organism>
<dbReference type="STRING" id="748449.Halha_1578"/>
<proteinExistence type="inferred from homology"/>
<dbReference type="OrthoDB" id="367883at2"/>
<dbReference type="InterPro" id="IPR003423">
    <property type="entry name" value="OMP_efflux"/>
</dbReference>
<dbReference type="Gene3D" id="1.20.1600.10">
    <property type="entry name" value="Outer membrane efflux proteins (OEP)"/>
    <property type="match status" value="1"/>
</dbReference>
<gene>
    <name evidence="9" type="ordered locus">Halha_1578</name>
</gene>